<accession>A0AAP0MT52</accession>
<organism evidence="2 3">
    <name type="scientific">Citrus x changshan-huyou</name>
    <dbReference type="NCBI Taxonomy" id="2935761"/>
    <lineage>
        <taxon>Eukaryota</taxon>
        <taxon>Viridiplantae</taxon>
        <taxon>Streptophyta</taxon>
        <taxon>Embryophyta</taxon>
        <taxon>Tracheophyta</taxon>
        <taxon>Spermatophyta</taxon>
        <taxon>Magnoliopsida</taxon>
        <taxon>eudicotyledons</taxon>
        <taxon>Gunneridae</taxon>
        <taxon>Pentapetalae</taxon>
        <taxon>rosids</taxon>
        <taxon>malvids</taxon>
        <taxon>Sapindales</taxon>
        <taxon>Rutaceae</taxon>
        <taxon>Aurantioideae</taxon>
        <taxon>Citrus</taxon>
    </lineage>
</organism>
<proteinExistence type="predicted"/>
<evidence type="ECO:0008006" key="4">
    <source>
        <dbReference type="Google" id="ProtNLM"/>
    </source>
</evidence>
<feature type="region of interest" description="Disordered" evidence="1">
    <location>
        <begin position="259"/>
        <end position="305"/>
    </location>
</feature>
<dbReference type="Gene3D" id="3.40.250.10">
    <property type="entry name" value="Rhodanese-like domain"/>
    <property type="match status" value="1"/>
</dbReference>
<reference evidence="2 3" key="1">
    <citation type="submission" date="2024-05" db="EMBL/GenBank/DDBJ databases">
        <title>Haplotype-resolved chromosome-level genome assembly of Huyou (Citrus changshanensis).</title>
        <authorList>
            <person name="Miao C."/>
            <person name="Chen W."/>
            <person name="Wu Y."/>
            <person name="Wang L."/>
            <person name="Zhao S."/>
            <person name="Grierson D."/>
            <person name="Xu C."/>
            <person name="Chen K."/>
        </authorList>
    </citation>
    <scope>NUCLEOTIDE SEQUENCE [LARGE SCALE GENOMIC DNA]</scope>
    <source>
        <strain evidence="2">01-14</strain>
        <tissue evidence="2">Leaf</tissue>
    </source>
</reference>
<dbReference type="EMBL" id="JBCGBO010000002">
    <property type="protein sequence ID" value="KAK9222826.1"/>
    <property type="molecule type" value="Genomic_DNA"/>
</dbReference>
<feature type="compositionally biased region" description="Basic residues" evidence="1">
    <location>
        <begin position="260"/>
        <end position="269"/>
    </location>
</feature>
<gene>
    <name evidence="2" type="ORF">WN944_011266</name>
</gene>
<sequence>MLAMESLSMVLSSSPPLQNHSKTLKFSCSKPTHIASDSIFIPTLTNSASTKLNHLQTLTKTQLSFTVIDLFTSLPSLASETAVSSTETASGKIDLESILLAIDDFFNRYPFFVATCTFIWLVVIPLTQEYLSKCKFISAIDAFQKLRNDPNAQLLDIRNKKTMVSLGSPNLKSLKKSVVEVEFVEGDENGFLNNVLSNFADPINTVVCILDNFDGNSLKAAELLYKNGFKEAYAISGGVRGKKGWLAIQETLLPPPVHILPKKKKKKTKTSQQVGINGIDQQAGDSEASSSGNVPIANSPVADDV</sequence>
<dbReference type="PANTHER" id="PTHR47377:SF3">
    <property type="entry name" value="RHODANESE-LIKE DOMAIN-CONTAINING PROTEIN 4A, CHLOROPLASTIC"/>
    <property type="match status" value="1"/>
</dbReference>
<dbReference type="InterPro" id="IPR036873">
    <property type="entry name" value="Rhodanese-like_dom_sf"/>
</dbReference>
<evidence type="ECO:0000313" key="2">
    <source>
        <dbReference type="EMBL" id="KAK9222826.1"/>
    </source>
</evidence>
<dbReference type="InterPro" id="IPR044240">
    <property type="entry name" value="STR4-like"/>
</dbReference>
<dbReference type="SUPFAM" id="SSF52821">
    <property type="entry name" value="Rhodanese/Cell cycle control phosphatase"/>
    <property type="match status" value="1"/>
</dbReference>
<evidence type="ECO:0000256" key="1">
    <source>
        <dbReference type="SAM" id="MobiDB-lite"/>
    </source>
</evidence>
<comment type="caution">
    <text evidence="2">The sequence shown here is derived from an EMBL/GenBank/DDBJ whole genome shotgun (WGS) entry which is preliminary data.</text>
</comment>
<dbReference type="AlphaFoldDB" id="A0AAP0MT52"/>
<dbReference type="PANTHER" id="PTHR47377">
    <property type="entry name" value="RHODANESE-LIKE DOMAIN-CONTAINING PROTEIN 4, CHLOROPLASTIC"/>
    <property type="match status" value="1"/>
</dbReference>
<protein>
    <recommendedName>
        <fullName evidence="4">Rhodanese domain-containing protein</fullName>
    </recommendedName>
</protein>
<feature type="compositionally biased region" description="Polar residues" evidence="1">
    <location>
        <begin position="271"/>
        <end position="293"/>
    </location>
</feature>
<dbReference type="Proteomes" id="UP001428341">
    <property type="component" value="Unassembled WGS sequence"/>
</dbReference>
<keyword evidence="3" id="KW-1185">Reference proteome</keyword>
<evidence type="ECO:0000313" key="3">
    <source>
        <dbReference type="Proteomes" id="UP001428341"/>
    </source>
</evidence>
<name>A0AAP0MT52_9ROSI</name>